<keyword evidence="3" id="KW-0963">Cytoplasm</keyword>
<dbReference type="STRING" id="1054147.F4PWQ8"/>
<dbReference type="OMA" id="NENSTFA"/>
<dbReference type="EMBL" id="GL883013">
    <property type="protein sequence ID" value="EGG20422.1"/>
    <property type="molecule type" value="Genomic_DNA"/>
</dbReference>
<evidence type="ECO:0000256" key="3">
    <source>
        <dbReference type="ARBA" id="ARBA00022490"/>
    </source>
</evidence>
<comment type="subcellular location">
    <subcellularLocation>
        <location evidence="1">Cytoplasm</location>
    </subcellularLocation>
</comment>
<dbReference type="PROSITE" id="PS50245">
    <property type="entry name" value="CAP_GLY_2"/>
    <property type="match status" value="1"/>
</dbReference>
<keyword evidence="11" id="KW-1185">Reference proteome</keyword>
<dbReference type="InterPro" id="IPR000938">
    <property type="entry name" value="CAP-Gly_domain"/>
</dbReference>
<organism evidence="10 11">
    <name type="scientific">Cavenderia fasciculata</name>
    <name type="common">Slime mold</name>
    <name type="synonym">Dictyostelium fasciculatum</name>
    <dbReference type="NCBI Taxonomy" id="261658"/>
    <lineage>
        <taxon>Eukaryota</taxon>
        <taxon>Amoebozoa</taxon>
        <taxon>Evosea</taxon>
        <taxon>Eumycetozoa</taxon>
        <taxon>Dictyostelia</taxon>
        <taxon>Acytosteliales</taxon>
        <taxon>Cavenderiaceae</taxon>
        <taxon>Cavenderia</taxon>
    </lineage>
</organism>
<dbReference type="GO" id="GO:0005737">
    <property type="term" value="C:cytoplasm"/>
    <property type="evidence" value="ECO:0007669"/>
    <property type="project" value="UniProtKB-SubCell"/>
</dbReference>
<dbReference type="Gene3D" id="3.80.10.10">
    <property type="entry name" value="Ribonuclease Inhibitor"/>
    <property type="match status" value="2"/>
</dbReference>
<feature type="domain" description="CAP-Gly" evidence="9">
    <location>
        <begin position="50"/>
        <end position="94"/>
    </location>
</feature>
<protein>
    <submittedName>
        <fullName evidence="10">Tubulin binding cofactor E</fullName>
    </submittedName>
</protein>
<evidence type="ECO:0000256" key="6">
    <source>
        <dbReference type="ARBA" id="ARBA00023186"/>
    </source>
</evidence>
<dbReference type="PANTHER" id="PTHR15454:SF56">
    <property type="entry name" value="PROTEIN PHOSPHATASE 1 REGULATORY SUBUNIT 7-RELATED"/>
    <property type="match status" value="1"/>
</dbReference>
<reference evidence="11" key="1">
    <citation type="journal article" date="2011" name="Genome Res.">
        <title>Phylogeny-wide analysis of social amoeba genomes highlights ancient origins for complex intercellular communication.</title>
        <authorList>
            <person name="Heidel A.J."/>
            <person name="Lawal H.M."/>
            <person name="Felder M."/>
            <person name="Schilde C."/>
            <person name="Helps N.R."/>
            <person name="Tunggal B."/>
            <person name="Rivero F."/>
            <person name="John U."/>
            <person name="Schleicher M."/>
            <person name="Eichinger L."/>
            <person name="Platzer M."/>
            <person name="Noegel A.A."/>
            <person name="Schaap P."/>
            <person name="Gloeckner G."/>
        </authorList>
    </citation>
    <scope>NUCLEOTIDE SEQUENCE [LARGE SCALE GENOMIC DNA]</scope>
    <source>
        <strain evidence="11">SH3</strain>
    </source>
</reference>
<sequence length="481" mass="54676">MTSTLTTTQESQSQSQSESELQSETTTTFQIGDRIISSDDDHYGTIRYMGDVDGFAGMWYGIEWDDPTRGKHKGTIKQRTYFGCTGGGSGSFMKIEKLVGGTNLIHALLRKFGHKIDNYDDLYVLSNLDNKVPIELIGMEKIRERQQHLNGLVSINACDLKISTFNPTPAILNTLTCLEELNLSHNLLSNWKDIPDLLKQIPTLDKLILSENRMEVTDEFIDYISTNTATLQFNNIKTLVLNKTNIKWDRVVSLCKYMFRELQVLRLADNHIDSTKLKETEGTEQSEQQEESLEINSLFPSLSVLDLCFNTISSFNSIRNIGYLSKLEELNVSNNLIENIVFPKTMDDGSTTKIKGFGKLSTLYLSHNKITTVESIDELDLLPSLVDLSLRENPILYTFKSTVESNQSTKKVDMITQSRLNIIPRITSLLAFNLTKITDLERKDSEIYFLSEFFKPDIPINLQSPKIKHLVQIYGEPSYTK</sequence>
<comment type="subunit">
    <text evidence="7">Supercomplex made of cofactors A to E. Cofactors A and D function by capturing and stabilizing tubulin in a quasi-native conformation. Cofactor E binds to the cofactor D-tubulin complex; interaction with cofactor C then causes the release of tubulin polypeptides that are committed to the native state.</text>
</comment>
<dbReference type="KEGG" id="dfa:DFA_07546"/>
<dbReference type="InterPro" id="IPR003591">
    <property type="entry name" value="Leu-rich_rpt_typical-subtyp"/>
</dbReference>
<comment type="similarity">
    <text evidence="2">Belongs to the TBCE family.</text>
</comment>
<evidence type="ECO:0000313" key="11">
    <source>
        <dbReference type="Proteomes" id="UP000007797"/>
    </source>
</evidence>
<feature type="region of interest" description="Disordered" evidence="8">
    <location>
        <begin position="1"/>
        <end position="27"/>
    </location>
</feature>
<dbReference type="InterPro" id="IPR032675">
    <property type="entry name" value="LRR_dom_sf"/>
</dbReference>
<dbReference type="Gene3D" id="2.30.30.190">
    <property type="entry name" value="CAP Gly-rich-like domain"/>
    <property type="match status" value="1"/>
</dbReference>
<evidence type="ECO:0000256" key="8">
    <source>
        <dbReference type="SAM" id="MobiDB-lite"/>
    </source>
</evidence>
<evidence type="ECO:0000256" key="1">
    <source>
        <dbReference type="ARBA" id="ARBA00004496"/>
    </source>
</evidence>
<keyword evidence="6" id="KW-0143">Chaperone</keyword>
<dbReference type="RefSeq" id="XP_004367405.1">
    <property type="nucleotide sequence ID" value="XM_004367348.1"/>
</dbReference>
<dbReference type="SMART" id="SM00365">
    <property type="entry name" value="LRR_SD22"/>
    <property type="match status" value="3"/>
</dbReference>
<evidence type="ECO:0000256" key="5">
    <source>
        <dbReference type="ARBA" id="ARBA00022737"/>
    </source>
</evidence>
<name>F4PWQ8_CACFS</name>
<dbReference type="InterPro" id="IPR001611">
    <property type="entry name" value="Leu-rich_rpt"/>
</dbReference>
<dbReference type="SUPFAM" id="SSF74924">
    <property type="entry name" value="Cap-Gly domain"/>
    <property type="match status" value="1"/>
</dbReference>
<dbReference type="PROSITE" id="PS51450">
    <property type="entry name" value="LRR"/>
    <property type="match status" value="2"/>
</dbReference>
<dbReference type="PANTHER" id="PTHR15454">
    <property type="entry name" value="NISCHARIN RELATED"/>
    <property type="match status" value="1"/>
</dbReference>
<gene>
    <name evidence="10" type="primary">tbcE</name>
    <name evidence="10" type="ORF">DFA_07546</name>
</gene>
<dbReference type="Pfam" id="PF01302">
    <property type="entry name" value="CAP_GLY"/>
    <property type="match status" value="1"/>
</dbReference>
<evidence type="ECO:0000259" key="9">
    <source>
        <dbReference type="PROSITE" id="PS50245"/>
    </source>
</evidence>
<dbReference type="SMART" id="SM00369">
    <property type="entry name" value="LRR_TYP"/>
    <property type="match status" value="3"/>
</dbReference>
<evidence type="ECO:0000256" key="2">
    <source>
        <dbReference type="ARBA" id="ARBA00006286"/>
    </source>
</evidence>
<keyword evidence="5" id="KW-0677">Repeat</keyword>
<dbReference type="Proteomes" id="UP000007797">
    <property type="component" value="Unassembled WGS sequence"/>
</dbReference>
<evidence type="ECO:0000313" key="10">
    <source>
        <dbReference type="EMBL" id="EGG20422.1"/>
    </source>
</evidence>
<dbReference type="SMART" id="SM01052">
    <property type="entry name" value="CAP_GLY"/>
    <property type="match status" value="1"/>
</dbReference>
<dbReference type="GeneID" id="14871878"/>
<evidence type="ECO:0000256" key="4">
    <source>
        <dbReference type="ARBA" id="ARBA00022614"/>
    </source>
</evidence>
<dbReference type="OrthoDB" id="5273213at2759"/>
<proteinExistence type="inferred from homology"/>
<keyword evidence="4" id="KW-0433">Leucine-rich repeat</keyword>
<dbReference type="AlphaFoldDB" id="F4PWQ8"/>
<dbReference type="SUPFAM" id="SSF52058">
    <property type="entry name" value="L domain-like"/>
    <property type="match status" value="1"/>
</dbReference>
<dbReference type="FunFam" id="2.30.30.190:FF:000016">
    <property type="entry name" value="Tubulin-folding cofactor E"/>
    <property type="match status" value="1"/>
</dbReference>
<evidence type="ECO:0000256" key="7">
    <source>
        <dbReference type="ARBA" id="ARBA00026055"/>
    </source>
</evidence>
<accession>F4PWQ8</accession>
<dbReference type="InterPro" id="IPR036859">
    <property type="entry name" value="CAP-Gly_dom_sf"/>
</dbReference>